<evidence type="ECO:0000313" key="6">
    <source>
        <dbReference type="Proteomes" id="UP000887566"/>
    </source>
</evidence>
<name>A0A914VEP8_9BILA</name>
<dbReference type="WBParaSite" id="PSAMB.scaffold1886size26976.g15411.t1">
    <property type="protein sequence ID" value="PSAMB.scaffold1886size26976.g15411.t1"/>
    <property type="gene ID" value="PSAMB.scaffold1886size26976.g15411"/>
</dbReference>
<dbReference type="Gene3D" id="1.20.1070.10">
    <property type="entry name" value="Rhodopsin 7-helix transmembrane proteins"/>
    <property type="match status" value="1"/>
</dbReference>
<evidence type="ECO:0000256" key="4">
    <source>
        <dbReference type="ARBA" id="ARBA00023136"/>
    </source>
</evidence>
<comment type="subcellular location">
    <subcellularLocation>
        <location evidence="1">Membrane</location>
    </subcellularLocation>
</comment>
<accession>A0A914VEP8</accession>
<dbReference type="Proteomes" id="UP000887566">
    <property type="component" value="Unplaced"/>
</dbReference>
<feature type="transmembrane region" description="Helical" evidence="5">
    <location>
        <begin position="72"/>
        <end position="91"/>
    </location>
</feature>
<keyword evidence="3 5" id="KW-1133">Transmembrane helix</keyword>
<dbReference type="SUPFAM" id="SSF81321">
    <property type="entry name" value="Family A G protein-coupled receptor-like"/>
    <property type="match status" value="1"/>
</dbReference>
<evidence type="ECO:0000256" key="2">
    <source>
        <dbReference type="ARBA" id="ARBA00022692"/>
    </source>
</evidence>
<evidence type="ECO:0000256" key="3">
    <source>
        <dbReference type="ARBA" id="ARBA00022989"/>
    </source>
</evidence>
<proteinExistence type="predicted"/>
<evidence type="ECO:0000256" key="5">
    <source>
        <dbReference type="SAM" id="Phobius"/>
    </source>
</evidence>
<dbReference type="AlphaFoldDB" id="A0A914VEP8"/>
<organism evidence="6 7">
    <name type="scientific">Plectus sambesii</name>
    <dbReference type="NCBI Taxonomy" id="2011161"/>
    <lineage>
        <taxon>Eukaryota</taxon>
        <taxon>Metazoa</taxon>
        <taxon>Ecdysozoa</taxon>
        <taxon>Nematoda</taxon>
        <taxon>Chromadorea</taxon>
        <taxon>Plectida</taxon>
        <taxon>Plectina</taxon>
        <taxon>Plectoidea</taxon>
        <taxon>Plectidae</taxon>
        <taxon>Plectus</taxon>
    </lineage>
</organism>
<keyword evidence="2 5" id="KW-0812">Transmembrane</keyword>
<dbReference type="GO" id="GO:0004930">
    <property type="term" value="F:G protein-coupled receptor activity"/>
    <property type="evidence" value="ECO:0007669"/>
    <property type="project" value="InterPro"/>
</dbReference>
<dbReference type="GO" id="GO:0016020">
    <property type="term" value="C:membrane"/>
    <property type="evidence" value="ECO:0007669"/>
    <property type="project" value="UniProtKB-SubCell"/>
</dbReference>
<dbReference type="PROSITE" id="PS00237">
    <property type="entry name" value="G_PROTEIN_RECEP_F1_1"/>
    <property type="match status" value="1"/>
</dbReference>
<reference evidence="7" key="1">
    <citation type="submission" date="2022-11" db="UniProtKB">
        <authorList>
            <consortium name="WormBaseParasite"/>
        </authorList>
    </citation>
    <scope>IDENTIFICATION</scope>
</reference>
<evidence type="ECO:0000313" key="7">
    <source>
        <dbReference type="WBParaSite" id="PSAMB.scaffold1886size26976.g15411.t1"/>
    </source>
</evidence>
<keyword evidence="4 5" id="KW-0472">Membrane</keyword>
<protein>
    <submittedName>
        <fullName evidence="7">G-protein coupled receptors family 1 profile domain-containing protein</fullName>
    </submittedName>
</protein>
<sequence length="147" mass="16536">MGQSPSSATCRDHPTNAYWNNASNPNLPVQSVVNADLLTAFFTYAVVGAIASLFNIVCILVFLTKKEHRQKYLFYTVLVFGNLFNTLFMLISGSLRRQMIITNRFQQVRSSFECLLQPGPHLQVVGGQLPALILLIINVERFIAVFR</sequence>
<keyword evidence="6" id="KW-1185">Reference proteome</keyword>
<dbReference type="InterPro" id="IPR000276">
    <property type="entry name" value="GPCR_Rhodpsn"/>
</dbReference>
<evidence type="ECO:0000256" key="1">
    <source>
        <dbReference type="ARBA" id="ARBA00004370"/>
    </source>
</evidence>
<feature type="transmembrane region" description="Helical" evidence="5">
    <location>
        <begin position="41"/>
        <end position="63"/>
    </location>
</feature>